<dbReference type="InterPro" id="IPR002052">
    <property type="entry name" value="DNA_methylase_N6_adenine_CS"/>
</dbReference>
<evidence type="ECO:0000256" key="1">
    <source>
        <dbReference type="ARBA" id="ARBA00022603"/>
    </source>
</evidence>
<sequence>MPSYPNYNTEEQYMRIITGKARGLQLTVPKTYDVRPTADRVKESVFNIIGSKIIGAEVLDLFAGTGNLGLESWSRGAAAVTFIDASKESLRLVRSNIVKCRAEADCRVLQGSAPAVAERLAAAGELFDFAFCDPPYNKGWIEQIIALLGKKSFLRPGGYLVVERSAHNALPELPAGCELVRSSRYGETIVDFICYNML</sequence>
<dbReference type="GO" id="GO:0008168">
    <property type="term" value="F:methyltransferase activity"/>
    <property type="evidence" value="ECO:0007669"/>
    <property type="project" value="UniProtKB-KW"/>
</dbReference>
<organism evidence="3 4">
    <name type="scientific">Phascolarctobacterium succinatutens YIT 12067</name>
    <dbReference type="NCBI Taxonomy" id="626939"/>
    <lineage>
        <taxon>Bacteria</taxon>
        <taxon>Bacillati</taxon>
        <taxon>Bacillota</taxon>
        <taxon>Negativicutes</taxon>
        <taxon>Acidaminococcales</taxon>
        <taxon>Acidaminococcaceae</taxon>
        <taxon>Phascolarctobacterium</taxon>
    </lineage>
</organism>
<keyword evidence="4" id="KW-1185">Reference proteome</keyword>
<dbReference type="PANTHER" id="PTHR43542:SF1">
    <property type="entry name" value="METHYLTRANSFERASE"/>
    <property type="match status" value="1"/>
</dbReference>
<keyword evidence="1 3" id="KW-0489">Methyltransferase</keyword>
<dbReference type="SUPFAM" id="SSF53335">
    <property type="entry name" value="S-adenosyl-L-methionine-dependent methyltransferases"/>
    <property type="match status" value="1"/>
</dbReference>
<dbReference type="CDD" id="cd02440">
    <property type="entry name" value="AdoMet_MTases"/>
    <property type="match status" value="1"/>
</dbReference>
<dbReference type="GO" id="GO:0031167">
    <property type="term" value="P:rRNA methylation"/>
    <property type="evidence" value="ECO:0007669"/>
    <property type="project" value="InterPro"/>
</dbReference>
<protein>
    <submittedName>
        <fullName evidence="3">RNA methyltransferase, RsmD family</fullName>
        <ecNumber evidence="3">2.1.1.-</ecNumber>
    </submittedName>
</protein>
<dbReference type="PANTHER" id="PTHR43542">
    <property type="entry name" value="METHYLTRANSFERASE"/>
    <property type="match status" value="1"/>
</dbReference>
<dbReference type="Gene3D" id="3.40.50.150">
    <property type="entry name" value="Vaccinia Virus protein VP39"/>
    <property type="match status" value="1"/>
</dbReference>
<dbReference type="EMBL" id="AEVN01000108">
    <property type="protein sequence ID" value="EFY03996.1"/>
    <property type="molecule type" value="Genomic_DNA"/>
</dbReference>
<accession>E8LGN1</accession>
<comment type="caution">
    <text evidence="3">The sequence shown here is derived from an EMBL/GenBank/DDBJ whole genome shotgun (WGS) entry which is preliminary data.</text>
</comment>
<dbReference type="Proteomes" id="UP000004923">
    <property type="component" value="Unassembled WGS sequence"/>
</dbReference>
<dbReference type="PROSITE" id="PS00092">
    <property type="entry name" value="N6_MTASE"/>
    <property type="match status" value="1"/>
</dbReference>
<gene>
    <name evidence="3" type="ORF">HMPREF9443_02035</name>
</gene>
<dbReference type="InterPro" id="IPR004398">
    <property type="entry name" value="RNA_MeTrfase_RsmD"/>
</dbReference>
<evidence type="ECO:0000313" key="4">
    <source>
        <dbReference type="Proteomes" id="UP000004923"/>
    </source>
</evidence>
<dbReference type="eggNOG" id="COG0742">
    <property type="taxonomic scope" value="Bacteria"/>
</dbReference>
<proteinExistence type="predicted"/>
<dbReference type="Pfam" id="PF03602">
    <property type="entry name" value="Cons_hypoth95"/>
    <property type="match status" value="1"/>
</dbReference>
<dbReference type="InterPro" id="IPR029063">
    <property type="entry name" value="SAM-dependent_MTases_sf"/>
</dbReference>
<dbReference type="EC" id="2.1.1.-" evidence="3"/>
<keyword evidence="2 3" id="KW-0808">Transferase</keyword>
<reference evidence="3 4" key="1">
    <citation type="submission" date="2011-01" db="EMBL/GenBank/DDBJ databases">
        <authorList>
            <person name="Weinstock G."/>
            <person name="Sodergren E."/>
            <person name="Clifton S."/>
            <person name="Fulton L."/>
            <person name="Fulton B."/>
            <person name="Courtney L."/>
            <person name="Fronick C."/>
            <person name="Harrison M."/>
            <person name="Strong C."/>
            <person name="Farmer C."/>
            <person name="Delahaunty K."/>
            <person name="Markovic C."/>
            <person name="Hall O."/>
            <person name="Minx P."/>
            <person name="Tomlinson C."/>
            <person name="Mitreva M."/>
            <person name="Hou S."/>
            <person name="Chen J."/>
            <person name="Wollam A."/>
            <person name="Pepin K.H."/>
            <person name="Johnson M."/>
            <person name="Bhonagiri V."/>
            <person name="Zhang X."/>
            <person name="Suruliraj S."/>
            <person name="Warren W."/>
            <person name="Chinwalla A."/>
            <person name="Mardis E.R."/>
            <person name="Wilson R.K."/>
        </authorList>
    </citation>
    <scope>NUCLEOTIDE SEQUENCE [LARGE SCALE GENOMIC DNA]</scope>
    <source>
        <strain evidence="3 4">YIT 12067</strain>
    </source>
</reference>
<dbReference type="HOGENOM" id="CLU_075826_0_0_9"/>
<dbReference type="PIRSF" id="PIRSF004553">
    <property type="entry name" value="CHP00095"/>
    <property type="match status" value="1"/>
</dbReference>
<evidence type="ECO:0000256" key="2">
    <source>
        <dbReference type="ARBA" id="ARBA00022679"/>
    </source>
</evidence>
<dbReference type="NCBIfam" id="TIGR00095">
    <property type="entry name" value="16S rRNA (guanine(966)-N(2))-methyltransferase RsmD"/>
    <property type="match status" value="1"/>
</dbReference>
<dbReference type="GO" id="GO:0003676">
    <property type="term" value="F:nucleic acid binding"/>
    <property type="evidence" value="ECO:0007669"/>
    <property type="project" value="InterPro"/>
</dbReference>
<dbReference type="AlphaFoldDB" id="E8LGN1"/>
<evidence type="ECO:0000313" key="3">
    <source>
        <dbReference type="EMBL" id="EFY03996.1"/>
    </source>
</evidence>
<name>E8LGN1_9FIRM</name>